<accession>A0ABN7TDM4</accession>
<feature type="compositionally biased region" description="Basic and acidic residues" evidence="1">
    <location>
        <begin position="48"/>
        <end position="59"/>
    </location>
</feature>
<organism evidence="2 3">
    <name type="scientific">Oikopleura dioica</name>
    <name type="common">Tunicate</name>
    <dbReference type="NCBI Taxonomy" id="34765"/>
    <lineage>
        <taxon>Eukaryota</taxon>
        <taxon>Metazoa</taxon>
        <taxon>Chordata</taxon>
        <taxon>Tunicata</taxon>
        <taxon>Appendicularia</taxon>
        <taxon>Copelata</taxon>
        <taxon>Oikopleuridae</taxon>
        <taxon>Oikopleura</taxon>
    </lineage>
</organism>
<feature type="region of interest" description="Disordered" evidence="1">
    <location>
        <begin position="1"/>
        <end position="73"/>
    </location>
</feature>
<evidence type="ECO:0000313" key="3">
    <source>
        <dbReference type="Proteomes" id="UP001158576"/>
    </source>
</evidence>
<keyword evidence="3" id="KW-1185">Reference proteome</keyword>
<feature type="compositionally biased region" description="Low complexity" evidence="1">
    <location>
        <begin position="1"/>
        <end position="16"/>
    </location>
</feature>
<feature type="compositionally biased region" description="Polar residues" evidence="1">
    <location>
        <begin position="62"/>
        <end position="73"/>
    </location>
</feature>
<reference evidence="2 3" key="1">
    <citation type="submission" date="2021-04" db="EMBL/GenBank/DDBJ databases">
        <authorList>
            <person name="Bliznina A."/>
        </authorList>
    </citation>
    <scope>NUCLEOTIDE SEQUENCE [LARGE SCALE GENOMIC DNA]</scope>
</reference>
<dbReference type="Proteomes" id="UP001158576">
    <property type="component" value="Chromosome 2"/>
</dbReference>
<evidence type="ECO:0000256" key="1">
    <source>
        <dbReference type="SAM" id="MobiDB-lite"/>
    </source>
</evidence>
<protein>
    <submittedName>
        <fullName evidence="2">Oidioi.mRNA.OKI2018_I69.chr2.g8428.t3.cds</fullName>
    </submittedName>
</protein>
<evidence type="ECO:0000313" key="2">
    <source>
        <dbReference type="EMBL" id="CAG5114372.1"/>
    </source>
</evidence>
<name>A0ABN7TDM4_OIKDI</name>
<sequence>MSFVQRQFSVSSQSRESQGRDSLGAMKGFFVIPDETEKSQAKPKKRESKGGGMEEKEWQAEQDGSSSACCVIL</sequence>
<gene>
    <name evidence="2" type="ORF">OKIOD_LOCUS17193</name>
</gene>
<proteinExistence type="predicted"/>
<dbReference type="EMBL" id="OU015567">
    <property type="protein sequence ID" value="CAG5114372.1"/>
    <property type="molecule type" value="Genomic_DNA"/>
</dbReference>